<evidence type="ECO:0000259" key="1">
    <source>
        <dbReference type="Pfam" id="PF11738"/>
    </source>
</evidence>
<protein>
    <submittedName>
        <fullName evidence="2">WG repeat protein</fullName>
    </submittedName>
</protein>
<dbReference type="Proteomes" id="UP000239863">
    <property type="component" value="Unassembled WGS sequence"/>
</dbReference>
<evidence type="ECO:0000313" key="3">
    <source>
        <dbReference type="Proteomes" id="UP000239863"/>
    </source>
</evidence>
<dbReference type="Pfam" id="PF11738">
    <property type="entry name" value="DUF3298"/>
    <property type="match status" value="1"/>
</dbReference>
<organism evidence="2 3">
    <name type="scientific">Clostridium algidicarnis DSM 15099</name>
    <dbReference type="NCBI Taxonomy" id="1121295"/>
    <lineage>
        <taxon>Bacteria</taxon>
        <taxon>Bacillati</taxon>
        <taxon>Bacillota</taxon>
        <taxon>Clostridia</taxon>
        <taxon>Eubacteriales</taxon>
        <taxon>Clostridiaceae</taxon>
        <taxon>Clostridium</taxon>
    </lineage>
</organism>
<reference evidence="2 3" key="1">
    <citation type="submission" date="2018-02" db="EMBL/GenBank/DDBJ databases">
        <title>Genomic Encyclopedia of Archaeal and Bacterial Type Strains, Phase II (KMG-II): from individual species to whole genera.</title>
        <authorList>
            <person name="Goeker M."/>
        </authorList>
    </citation>
    <scope>NUCLEOTIDE SEQUENCE [LARGE SCALE GENOMIC DNA]</scope>
    <source>
        <strain evidence="2 3">DSM 15099</strain>
    </source>
</reference>
<dbReference type="STRING" id="37659.GCA_000703125_00509"/>
<dbReference type="InterPro" id="IPR032774">
    <property type="entry name" value="WG_beta_rep"/>
</dbReference>
<feature type="domain" description="DUF3298" evidence="1">
    <location>
        <begin position="507"/>
        <end position="575"/>
    </location>
</feature>
<name>A0A2S6FXM6_9CLOT</name>
<dbReference type="InterPro" id="IPR037126">
    <property type="entry name" value="PdaC/RsiV-like_sf"/>
</dbReference>
<dbReference type="InterPro" id="IPR021729">
    <property type="entry name" value="DUF3298"/>
</dbReference>
<dbReference type="Gene3D" id="3.30.565.40">
    <property type="entry name" value="Fervidobacterium nodosum Rt17-B1 like"/>
    <property type="match status" value="1"/>
</dbReference>
<dbReference type="RefSeq" id="WP_242971473.1">
    <property type="nucleotide sequence ID" value="NZ_PTIS01000008.1"/>
</dbReference>
<dbReference type="PANTHER" id="PTHR37841:SF1">
    <property type="entry name" value="DUF3298 DOMAIN-CONTAINING PROTEIN"/>
    <property type="match status" value="1"/>
</dbReference>
<dbReference type="PANTHER" id="PTHR37841">
    <property type="entry name" value="GLR2918 PROTEIN"/>
    <property type="match status" value="1"/>
</dbReference>
<dbReference type="Gene3D" id="3.90.640.20">
    <property type="entry name" value="Heat-shock cognate protein, ATPase"/>
    <property type="match status" value="1"/>
</dbReference>
<proteinExistence type="predicted"/>
<dbReference type="AlphaFoldDB" id="A0A2S6FXM6"/>
<accession>A0A2S6FXM6</accession>
<gene>
    <name evidence="2" type="ORF">BD821_10865</name>
</gene>
<evidence type="ECO:0000313" key="2">
    <source>
        <dbReference type="EMBL" id="PPK48304.1"/>
    </source>
</evidence>
<sequence length="593" mass="67653">MYNISLINFIKMYLPIGAEIVITEDNKPLIIRANLYPAPLNMIGGTKWGYINESGKFIIKPYYDSASSFQDNGLAIVGVGSLYGIIDYNNNYIVSPKYNFIGEFSNNRAAVMDDKGFNIINEMGKILTNKTYSYIGNFKDGRAQFNIESSNNDFLYGFLGKEGKEVIPAKYQYVNDFRHGKAVVKIKENEYALINIDGIILSKYNYAFVGSLGDGLLAFKENEDGKYGYIDINGKVVIKPQFYYADDFSFGRAIVNNSEDIKNNYGLIDKLGFYIIKPQYNSIISIGESRVAVGIPIDENSPYIGSKYAIYDTDGNALTKFIYYGVSNYKGGVASVYDDKETFFIDKEGKRAKDLPVVSGSGTLTLQNNLIMAFVDYITSYFDKQGILLWKENLVIHLNQQYKVVKEKYKPNKDYLVYYPRIEGMGDRILQSQVNDKLKVLSKVKKVEEDVQLGYSYVGNFQVQFFKKELLVLEFNGYNYPFGAAHGMPTKIYAHINLVTGAFYELKDLFKKHSNYVKVLSDIIGYQIKNDPKYSYTGIKEDQAFYVSEDGLYIYFYPYDIGPYSAGFPTFKILYKDIINIIDLKGDFWRSFN</sequence>
<dbReference type="EMBL" id="PTIS01000008">
    <property type="protein sequence ID" value="PPK48304.1"/>
    <property type="molecule type" value="Genomic_DNA"/>
</dbReference>
<comment type="caution">
    <text evidence="2">The sequence shown here is derived from an EMBL/GenBank/DDBJ whole genome shotgun (WGS) entry which is preliminary data.</text>
</comment>
<dbReference type="Pfam" id="PF14903">
    <property type="entry name" value="WG_beta_rep"/>
    <property type="match status" value="5"/>
</dbReference>